<dbReference type="GO" id="GO:0005794">
    <property type="term" value="C:Golgi apparatus"/>
    <property type="evidence" value="ECO:0007669"/>
    <property type="project" value="TreeGrafter"/>
</dbReference>
<dbReference type="GeneID" id="106661002"/>
<protein>
    <recommendedName>
        <fullName evidence="2">Methyltransferase FkbM domain-containing protein</fullName>
    </recommendedName>
</protein>
<reference evidence="3" key="1">
    <citation type="submission" date="2022-01" db="UniProtKB">
        <authorList>
            <consortium name="EnsemblMetazoa"/>
        </authorList>
    </citation>
    <scope>IDENTIFICATION</scope>
</reference>
<feature type="domain" description="Methyltransferase FkbM" evidence="2">
    <location>
        <begin position="176"/>
        <end position="323"/>
    </location>
</feature>
<dbReference type="Pfam" id="PF05050">
    <property type="entry name" value="Methyltransf_21"/>
    <property type="match status" value="1"/>
</dbReference>
<proteinExistence type="predicted"/>
<accession>A0A8I6R671</accession>
<keyword evidence="1" id="KW-0812">Transmembrane</keyword>
<organism evidence="3 4">
    <name type="scientific">Cimex lectularius</name>
    <name type="common">Bed bug</name>
    <name type="synonym">Acanthia lectularia</name>
    <dbReference type="NCBI Taxonomy" id="79782"/>
    <lineage>
        <taxon>Eukaryota</taxon>
        <taxon>Metazoa</taxon>
        <taxon>Ecdysozoa</taxon>
        <taxon>Arthropoda</taxon>
        <taxon>Hexapoda</taxon>
        <taxon>Insecta</taxon>
        <taxon>Pterygota</taxon>
        <taxon>Neoptera</taxon>
        <taxon>Paraneoptera</taxon>
        <taxon>Hemiptera</taxon>
        <taxon>Heteroptera</taxon>
        <taxon>Panheteroptera</taxon>
        <taxon>Cimicomorpha</taxon>
        <taxon>Cimicidae</taxon>
        <taxon>Cimex</taxon>
    </lineage>
</organism>
<dbReference type="InterPro" id="IPR006342">
    <property type="entry name" value="FkbM_mtfrase"/>
</dbReference>
<dbReference type="GO" id="GO:0005886">
    <property type="term" value="C:plasma membrane"/>
    <property type="evidence" value="ECO:0007669"/>
    <property type="project" value="TreeGrafter"/>
</dbReference>
<sequence length="337" mass="39884">MSLLVRIFKRANLQKVFCLWVLFTSFYIVFLFQIEQNLVVTFDLNSRNESGRKLWSIQDIIQQGNSLWQFLKIELSEMRWVLSFMKETNELNISFKKKRHKVKISRIRSSHEKFVERIENNFIRGCYMENPLLINNLKRHRLSRKNKTIRRIYRRTNLDSTVWNLSGSKLNGVFIEIGAGNGQRRSRTAWLEAAKNWSGLLIEADPLLKEFLSWSGRKADIYPTCVGLGKYSYTGAFGWLPNYQSRLLDEEWAILETIEDVCCYPLYTYILAAKYRHIDLISLDINGNEIKVLKTIPWKKISINIILVRYLNNDSREQLIQYLTKYSPVRYEVKNDV</sequence>
<dbReference type="InterPro" id="IPR029063">
    <property type="entry name" value="SAM-dependent_MTases_sf"/>
</dbReference>
<keyword evidence="4" id="KW-1185">Reference proteome</keyword>
<dbReference type="OrthoDB" id="6357215at2759"/>
<evidence type="ECO:0000259" key="2">
    <source>
        <dbReference type="Pfam" id="PF05050"/>
    </source>
</evidence>
<dbReference type="PANTHER" id="PTHR34009:SF2">
    <property type="entry name" value="PROTEIN STAR"/>
    <property type="match status" value="1"/>
</dbReference>
<dbReference type="RefSeq" id="XP_014239585.1">
    <property type="nucleotide sequence ID" value="XM_014384099.2"/>
</dbReference>
<dbReference type="EnsemblMetazoa" id="XM_014384099.2">
    <property type="protein sequence ID" value="XP_014239585.1"/>
    <property type="gene ID" value="LOC106661002"/>
</dbReference>
<dbReference type="AlphaFoldDB" id="A0A8I6R671"/>
<name>A0A8I6R671_CIMLE</name>
<dbReference type="SUPFAM" id="SSF53335">
    <property type="entry name" value="S-adenosyl-L-methionine-dependent methyltransferases"/>
    <property type="match status" value="1"/>
</dbReference>
<dbReference type="PANTHER" id="PTHR34009">
    <property type="entry name" value="PROTEIN STAR"/>
    <property type="match status" value="1"/>
</dbReference>
<evidence type="ECO:0000313" key="3">
    <source>
        <dbReference type="EnsemblMetazoa" id="XP_014239585.1"/>
    </source>
</evidence>
<dbReference type="GO" id="GO:0006888">
    <property type="term" value="P:endoplasmic reticulum to Golgi vesicle-mediated transport"/>
    <property type="evidence" value="ECO:0007669"/>
    <property type="project" value="TreeGrafter"/>
</dbReference>
<feature type="transmembrane region" description="Helical" evidence="1">
    <location>
        <begin position="12"/>
        <end position="32"/>
    </location>
</feature>
<keyword evidence="1" id="KW-0472">Membrane</keyword>
<evidence type="ECO:0000256" key="1">
    <source>
        <dbReference type="SAM" id="Phobius"/>
    </source>
</evidence>
<dbReference type="GO" id="GO:0016197">
    <property type="term" value="P:endosomal transport"/>
    <property type="evidence" value="ECO:0007669"/>
    <property type="project" value="TreeGrafter"/>
</dbReference>
<dbReference type="GO" id="GO:0031902">
    <property type="term" value="C:late endosome membrane"/>
    <property type="evidence" value="ECO:0007669"/>
    <property type="project" value="TreeGrafter"/>
</dbReference>
<evidence type="ECO:0000313" key="4">
    <source>
        <dbReference type="Proteomes" id="UP000494040"/>
    </source>
</evidence>
<dbReference type="Gene3D" id="3.40.50.150">
    <property type="entry name" value="Vaccinia Virus protein VP39"/>
    <property type="match status" value="1"/>
</dbReference>
<dbReference type="Proteomes" id="UP000494040">
    <property type="component" value="Unassembled WGS sequence"/>
</dbReference>
<dbReference type="GO" id="GO:0005789">
    <property type="term" value="C:endoplasmic reticulum membrane"/>
    <property type="evidence" value="ECO:0007669"/>
    <property type="project" value="TreeGrafter"/>
</dbReference>
<dbReference type="InterPro" id="IPR053202">
    <property type="entry name" value="EGF_Rcpt_Signaling_Reg"/>
</dbReference>
<dbReference type="KEGG" id="clec:106661002"/>
<keyword evidence="1" id="KW-1133">Transmembrane helix</keyword>